<dbReference type="InterPro" id="IPR029016">
    <property type="entry name" value="GAF-like_dom_sf"/>
</dbReference>
<dbReference type="PANTHER" id="PTHR43102">
    <property type="entry name" value="SLR1143 PROTEIN"/>
    <property type="match status" value="1"/>
</dbReference>
<dbReference type="SMART" id="SM00911">
    <property type="entry name" value="HWE_HK"/>
    <property type="match status" value="1"/>
</dbReference>
<dbReference type="SUPFAM" id="SSF55785">
    <property type="entry name" value="PYP-like sensor domain (PAS domain)"/>
    <property type="match status" value="2"/>
</dbReference>
<dbReference type="Gene3D" id="3.30.565.10">
    <property type="entry name" value="Histidine kinase-like ATPase, C-terminal domain"/>
    <property type="match status" value="1"/>
</dbReference>
<comment type="caution">
    <text evidence="16">The sequence shown here is derived from an EMBL/GenBank/DDBJ whole genome shotgun (WGS) entry which is preliminary data.</text>
</comment>
<feature type="domain" description="PAC" evidence="15">
    <location>
        <begin position="399"/>
        <end position="451"/>
    </location>
</feature>
<dbReference type="InterPro" id="IPR036890">
    <property type="entry name" value="HATPase_C_sf"/>
</dbReference>
<evidence type="ECO:0000256" key="6">
    <source>
        <dbReference type="ARBA" id="ARBA00022630"/>
    </source>
</evidence>
<dbReference type="InterPro" id="IPR000014">
    <property type="entry name" value="PAS"/>
</dbReference>
<keyword evidence="7" id="KW-0288">FMN</keyword>
<evidence type="ECO:0000256" key="11">
    <source>
        <dbReference type="ARBA" id="ARBA00022840"/>
    </source>
</evidence>
<comment type="catalytic activity">
    <reaction evidence="1">
        <text>ATP + protein L-histidine = ADP + protein N-phospho-L-histidine.</text>
        <dbReference type="EC" id="2.7.13.3"/>
    </reaction>
</comment>
<organism evidence="16 17">
    <name type="scientific">Brevundimonas mediterranea</name>
    <dbReference type="NCBI Taxonomy" id="74329"/>
    <lineage>
        <taxon>Bacteria</taxon>
        <taxon>Pseudomonadati</taxon>
        <taxon>Pseudomonadota</taxon>
        <taxon>Alphaproteobacteria</taxon>
        <taxon>Caulobacterales</taxon>
        <taxon>Caulobacteraceae</taxon>
        <taxon>Brevundimonas</taxon>
    </lineage>
</organism>
<reference evidence="16 17" key="1">
    <citation type="submission" date="2020-08" db="EMBL/GenBank/DDBJ databases">
        <title>Genomic Encyclopedia of Type Strains, Phase IV (KMG-IV): sequencing the most valuable type-strain genomes for metagenomic binning, comparative biology and taxonomic classification.</title>
        <authorList>
            <person name="Goeker M."/>
        </authorList>
    </citation>
    <scope>NUCLEOTIDE SEQUENCE [LARGE SCALE GENOMIC DNA]</scope>
    <source>
        <strain evidence="16 17">DSM 14878</strain>
    </source>
</reference>
<dbReference type="FunFam" id="3.30.450.20:FF:000099">
    <property type="entry name" value="Sensory box sensor histidine kinase"/>
    <property type="match status" value="1"/>
</dbReference>
<keyword evidence="13" id="KW-0675">Receptor</keyword>
<dbReference type="InterPro" id="IPR001610">
    <property type="entry name" value="PAC"/>
</dbReference>
<dbReference type="GO" id="GO:0009881">
    <property type="term" value="F:photoreceptor activity"/>
    <property type="evidence" value="ECO:0007669"/>
    <property type="project" value="UniProtKB-KW"/>
</dbReference>
<feature type="domain" description="PAS" evidence="14">
    <location>
        <begin position="326"/>
        <end position="396"/>
    </location>
</feature>
<evidence type="ECO:0000256" key="10">
    <source>
        <dbReference type="ARBA" id="ARBA00022777"/>
    </source>
</evidence>
<dbReference type="PROSITE" id="PS50113">
    <property type="entry name" value="PAC"/>
    <property type="match status" value="2"/>
</dbReference>
<dbReference type="GO" id="GO:0004673">
    <property type="term" value="F:protein histidine kinase activity"/>
    <property type="evidence" value="ECO:0007669"/>
    <property type="project" value="UniProtKB-EC"/>
</dbReference>
<dbReference type="SMART" id="SM00065">
    <property type="entry name" value="GAF"/>
    <property type="match status" value="1"/>
</dbReference>
<evidence type="ECO:0000256" key="2">
    <source>
        <dbReference type="ARBA" id="ARBA00012438"/>
    </source>
</evidence>
<keyword evidence="4" id="KW-0597">Phosphoprotein</keyword>
<dbReference type="AlphaFoldDB" id="A0A7W6A777"/>
<dbReference type="InterPro" id="IPR013655">
    <property type="entry name" value="PAS_fold_3"/>
</dbReference>
<evidence type="ECO:0000259" key="15">
    <source>
        <dbReference type="PROSITE" id="PS50113"/>
    </source>
</evidence>
<gene>
    <name evidence="16" type="ORF">GGR11_002984</name>
</gene>
<keyword evidence="11" id="KW-0067">ATP-binding</keyword>
<dbReference type="GO" id="GO:0005524">
    <property type="term" value="F:ATP binding"/>
    <property type="evidence" value="ECO:0007669"/>
    <property type="project" value="UniProtKB-KW"/>
</dbReference>
<dbReference type="InterPro" id="IPR011102">
    <property type="entry name" value="Sig_transdc_His_kinase_HWE"/>
</dbReference>
<dbReference type="PROSITE" id="PS50112">
    <property type="entry name" value="PAS"/>
    <property type="match status" value="1"/>
</dbReference>
<keyword evidence="12" id="KW-0157">Chromophore</keyword>
<keyword evidence="9" id="KW-0547">Nucleotide-binding</keyword>
<dbReference type="SMART" id="SM00091">
    <property type="entry name" value="PAS"/>
    <property type="match status" value="2"/>
</dbReference>
<dbReference type="Gene3D" id="3.30.450.20">
    <property type="entry name" value="PAS domain"/>
    <property type="match status" value="2"/>
</dbReference>
<dbReference type="Proteomes" id="UP000532936">
    <property type="component" value="Unassembled WGS sequence"/>
</dbReference>
<dbReference type="Pfam" id="PF07536">
    <property type="entry name" value="HWE_HK"/>
    <property type="match status" value="1"/>
</dbReference>
<dbReference type="SMART" id="SM00086">
    <property type="entry name" value="PAC"/>
    <property type="match status" value="2"/>
</dbReference>
<proteinExistence type="predicted"/>
<dbReference type="Pfam" id="PF01590">
    <property type="entry name" value="GAF"/>
    <property type="match status" value="1"/>
</dbReference>
<evidence type="ECO:0000259" key="14">
    <source>
        <dbReference type="PROSITE" id="PS50112"/>
    </source>
</evidence>
<dbReference type="InterPro" id="IPR000700">
    <property type="entry name" value="PAS-assoc_C"/>
</dbReference>
<evidence type="ECO:0000256" key="8">
    <source>
        <dbReference type="ARBA" id="ARBA00022679"/>
    </source>
</evidence>
<dbReference type="InterPro" id="IPR003018">
    <property type="entry name" value="GAF"/>
</dbReference>
<dbReference type="PANTHER" id="PTHR43102:SF2">
    <property type="entry name" value="GAF DOMAIN-CONTAINING PROTEIN"/>
    <property type="match status" value="1"/>
</dbReference>
<dbReference type="EMBL" id="JACIDA010000003">
    <property type="protein sequence ID" value="MBB3873422.1"/>
    <property type="molecule type" value="Genomic_DNA"/>
</dbReference>
<dbReference type="NCBIfam" id="TIGR00229">
    <property type="entry name" value="sensory_box"/>
    <property type="match status" value="2"/>
</dbReference>
<evidence type="ECO:0000256" key="9">
    <source>
        <dbReference type="ARBA" id="ARBA00022741"/>
    </source>
</evidence>
<keyword evidence="3" id="KW-0600">Photoreceptor protein</keyword>
<evidence type="ECO:0000256" key="4">
    <source>
        <dbReference type="ARBA" id="ARBA00022553"/>
    </source>
</evidence>
<dbReference type="Gene3D" id="2.10.70.100">
    <property type="match status" value="1"/>
</dbReference>
<sequence>MIDRNDRPSEDACLTHADKDSLRWDESKRLATLRDYGVLDTDREAAFDDIVALIARICEAPIAVVNLIDADRQWFKAETGLGVRETPLATSFCAHTLLQADRMVVCDASLDPRFAANPLVTGEPHLRFYAGRLLKTQDGLPLGTLCVLDTKARPEGLTDLQEMALQTLADQVMSQLELRRVLRQREESEDTTRRALQASNYVGAWDWDVVADRVVADERFAAMYGVDPVVARTGAPIADFTRSVDPQDEARVQAEIQAAMSGEGRFHSEYRVRDAQGQARWIVARGQVYFDQDGAPVRFPGVVVDITDRKQADAELEAIAARLSASEAQFRVLADAMPQMVWSTRPDGFHDYYNARWYEFTGVPAGSTDGEGWNDMFHPEDQPKAMERWKRCLATGEPYEIEYRLKHHSGVYRWTLGRAAAVRNPDGEITRWFGTCTDIDELKRLEQGRELISQELSHRIKNIFAVITALVALSARQYPEARAFAASLRTRITALARAHEFVRPHTETSQPTVGANTLHAFLSDLFQAYADDAGAARVHLAGDDAVFDDQAATSVALLFHELATNAAKYGALSRTGGRVDLATRREEDRFILTWTETGGPPVSQTPTRTGFGSSLASLSVEGQLGGRLVRDWRPAGLRILVDLPATALSRRRAAEKSH</sequence>
<evidence type="ECO:0000256" key="3">
    <source>
        <dbReference type="ARBA" id="ARBA00022543"/>
    </source>
</evidence>
<evidence type="ECO:0000313" key="17">
    <source>
        <dbReference type="Proteomes" id="UP000532936"/>
    </source>
</evidence>
<dbReference type="Gene3D" id="3.30.450.40">
    <property type="match status" value="1"/>
</dbReference>
<dbReference type="Pfam" id="PF08447">
    <property type="entry name" value="PAS_3"/>
    <property type="match status" value="2"/>
</dbReference>
<dbReference type="SUPFAM" id="SSF55874">
    <property type="entry name" value="ATPase domain of HSP90 chaperone/DNA topoisomerase II/histidine kinase"/>
    <property type="match status" value="1"/>
</dbReference>
<keyword evidence="6" id="KW-0285">Flavoprotein</keyword>
<evidence type="ECO:0000256" key="12">
    <source>
        <dbReference type="ARBA" id="ARBA00022991"/>
    </source>
</evidence>
<protein>
    <recommendedName>
        <fullName evidence="2">histidine kinase</fullName>
        <ecNumber evidence="2">2.7.13.3</ecNumber>
    </recommendedName>
</protein>
<evidence type="ECO:0000256" key="5">
    <source>
        <dbReference type="ARBA" id="ARBA00022606"/>
    </source>
</evidence>
<evidence type="ECO:0000256" key="7">
    <source>
        <dbReference type="ARBA" id="ARBA00022643"/>
    </source>
</evidence>
<dbReference type="SUPFAM" id="SSF55781">
    <property type="entry name" value="GAF domain-like"/>
    <property type="match status" value="1"/>
</dbReference>
<accession>A0A7W6A777</accession>
<dbReference type="EC" id="2.7.13.3" evidence="2"/>
<keyword evidence="8" id="KW-0808">Transferase</keyword>
<evidence type="ECO:0000256" key="13">
    <source>
        <dbReference type="ARBA" id="ARBA00023170"/>
    </source>
</evidence>
<evidence type="ECO:0000313" key="16">
    <source>
        <dbReference type="EMBL" id="MBB3873422.1"/>
    </source>
</evidence>
<keyword evidence="5" id="KW-0716">Sensory transduction</keyword>
<dbReference type="CDD" id="cd00130">
    <property type="entry name" value="PAS"/>
    <property type="match status" value="2"/>
</dbReference>
<dbReference type="RefSeq" id="WP_183198197.1">
    <property type="nucleotide sequence ID" value="NZ_JACIDA010000003.1"/>
</dbReference>
<keyword evidence="10" id="KW-0418">Kinase</keyword>
<name>A0A7W6A777_9CAUL</name>
<feature type="domain" description="PAC" evidence="15">
    <location>
        <begin position="266"/>
        <end position="318"/>
    </location>
</feature>
<evidence type="ECO:0000256" key="1">
    <source>
        <dbReference type="ARBA" id="ARBA00000085"/>
    </source>
</evidence>
<dbReference type="InterPro" id="IPR035965">
    <property type="entry name" value="PAS-like_dom_sf"/>
</dbReference>